<dbReference type="AlphaFoldDB" id="A0A368G3T5"/>
<reference evidence="3 4" key="1">
    <citation type="submission" date="2014-10" db="EMBL/GenBank/DDBJ databases">
        <title>Draft genome of the hookworm Ancylostoma caninum.</title>
        <authorList>
            <person name="Mitreva M."/>
        </authorList>
    </citation>
    <scope>NUCLEOTIDE SEQUENCE [LARGE SCALE GENOMIC DNA]</scope>
    <source>
        <strain evidence="3 4">Baltimore</strain>
    </source>
</reference>
<evidence type="ECO:0000313" key="3">
    <source>
        <dbReference type="EMBL" id="RCN37680.1"/>
    </source>
</evidence>
<keyword evidence="4" id="KW-1185">Reference proteome</keyword>
<protein>
    <recommendedName>
        <fullName evidence="2">Ubiquitin carboxyl-terminal hydrolase 47 C-terminal domain-containing protein</fullName>
    </recommendedName>
</protein>
<gene>
    <name evidence="3" type="ORF">ANCCAN_16407</name>
</gene>
<feature type="domain" description="Ubiquitin carboxyl-terminal hydrolase 47 C-terminal" evidence="2">
    <location>
        <begin position="154"/>
        <end position="304"/>
    </location>
</feature>
<evidence type="ECO:0000256" key="1">
    <source>
        <dbReference type="SAM" id="MobiDB-lite"/>
    </source>
</evidence>
<dbReference type="InterPro" id="IPR045578">
    <property type="entry name" value="USP47_C"/>
</dbReference>
<feature type="region of interest" description="Disordered" evidence="1">
    <location>
        <begin position="35"/>
        <end position="62"/>
    </location>
</feature>
<dbReference type="EMBL" id="JOJR01000450">
    <property type="protein sequence ID" value="RCN37680.1"/>
    <property type="molecule type" value="Genomic_DNA"/>
</dbReference>
<organism evidence="3 4">
    <name type="scientific">Ancylostoma caninum</name>
    <name type="common">Dog hookworm</name>
    <dbReference type="NCBI Taxonomy" id="29170"/>
    <lineage>
        <taxon>Eukaryota</taxon>
        <taxon>Metazoa</taxon>
        <taxon>Ecdysozoa</taxon>
        <taxon>Nematoda</taxon>
        <taxon>Chromadorea</taxon>
        <taxon>Rhabditida</taxon>
        <taxon>Rhabditina</taxon>
        <taxon>Rhabditomorpha</taxon>
        <taxon>Strongyloidea</taxon>
        <taxon>Ancylostomatidae</taxon>
        <taxon>Ancylostomatinae</taxon>
        <taxon>Ancylostoma</taxon>
    </lineage>
</organism>
<accession>A0A368G3T5</accession>
<evidence type="ECO:0000259" key="2">
    <source>
        <dbReference type="Pfam" id="PF19718"/>
    </source>
</evidence>
<dbReference type="Pfam" id="PF19718">
    <property type="entry name" value="USP47_C"/>
    <property type="match status" value="1"/>
</dbReference>
<evidence type="ECO:0000313" key="4">
    <source>
        <dbReference type="Proteomes" id="UP000252519"/>
    </source>
</evidence>
<sequence>MSPNVSDVEEAINDTDFSASFAAIAEHDNEDVFRSHSGTHSVTESSDATPVPSSGSALDDPVNNVLELPSSAGNYLHLDVDSRLPFGRFKHWLGKKLGMDTTQFVVIKHYREDDKGYECNSKDDESVRNALDNVLKLGVKLRPPLKDDEKLIRVLQFDLDEPNRENWRVLFECPASKQTLVGDLMLQCIHLYAEIYGQRLPLNQVRLREMSTISRPVKAVLNPADTLDCRGSQWSNNVYFQIITDERLIGQPGVPVLVRRFRPSTVEVSAIQEALVDPNASNQMESLAQSVSALSGIPVERLAFTEVGFRSNWFLLESTCDVGRMLCCQHMYLSHNLAWPN</sequence>
<dbReference type="Proteomes" id="UP000252519">
    <property type="component" value="Unassembled WGS sequence"/>
</dbReference>
<proteinExistence type="predicted"/>
<comment type="caution">
    <text evidence="3">The sequence shown here is derived from an EMBL/GenBank/DDBJ whole genome shotgun (WGS) entry which is preliminary data.</text>
</comment>
<name>A0A368G3T5_ANCCA</name>
<dbReference type="OrthoDB" id="5846271at2759"/>
<dbReference type="STRING" id="29170.A0A368G3T5"/>
<feature type="compositionally biased region" description="Polar residues" evidence="1">
    <location>
        <begin position="36"/>
        <end position="56"/>
    </location>
</feature>